<protein>
    <submittedName>
        <fullName evidence="1">Uncharacterized protein</fullName>
    </submittedName>
</protein>
<reference evidence="1 2" key="2">
    <citation type="journal article" date="2022" name="Mol. Ecol. Resour.">
        <title>The genomes of chicory, endive, great burdock and yacon provide insights into Asteraceae paleo-polyploidization history and plant inulin production.</title>
        <authorList>
            <person name="Fan W."/>
            <person name="Wang S."/>
            <person name="Wang H."/>
            <person name="Wang A."/>
            <person name="Jiang F."/>
            <person name="Liu H."/>
            <person name="Zhao H."/>
            <person name="Xu D."/>
            <person name="Zhang Y."/>
        </authorList>
    </citation>
    <scope>NUCLEOTIDE SEQUENCE [LARGE SCALE GENOMIC DNA]</scope>
    <source>
        <strain evidence="2">cv. Yunnan</strain>
        <tissue evidence="1">Leaves</tissue>
    </source>
</reference>
<reference evidence="2" key="1">
    <citation type="journal article" date="2022" name="Mol. Ecol. Resour.">
        <title>The genomes of chicory, endive, great burdock and yacon provide insights into Asteraceae palaeo-polyploidization history and plant inulin production.</title>
        <authorList>
            <person name="Fan W."/>
            <person name="Wang S."/>
            <person name="Wang H."/>
            <person name="Wang A."/>
            <person name="Jiang F."/>
            <person name="Liu H."/>
            <person name="Zhao H."/>
            <person name="Xu D."/>
            <person name="Zhang Y."/>
        </authorList>
    </citation>
    <scope>NUCLEOTIDE SEQUENCE [LARGE SCALE GENOMIC DNA]</scope>
    <source>
        <strain evidence="2">cv. Yunnan</strain>
    </source>
</reference>
<gene>
    <name evidence="1" type="ORF">L1987_09805</name>
</gene>
<keyword evidence="2" id="KW-1185">Reference proteome</keyword>
<evidence type="ECO:0000313" key="2">
    <source>
        <dbReference type="Proteomes" id="UP001056120"/>
    </source>
</evidence>
<proteinExistence type="predicted"/>
<comment type="caution">
    <text evidence="1">The sequence shown here is derived from an EMBL/GenBank/DDBJ whole genome shotgun (WGS) entry which is preliminary data.</text>
</comment>
<dbReference type="EMBL" id="CM042020">
    <property type="protein sequence ID" value="KAI3822219.1"/>
    <property type="molecule type" value="Genomic_DNA"/>
</dbReference>
<name>A0ACB9JQB5_9ASTR</name>
<evidence type="ECO:0000313" key="1">
    <source>
        <dbReference type="EMBL" id="KAI3822219.1"/>
    </source>
</evidence>
<organism evidence="1 2">
    <name type="scientific">Smallanthus sonchifolius</name>
    <dbReference type="NCBI Taxonomy" id="185202"/>
    <lineage>
        <taxon>Eukaryota</taxon>
        <taxon>Viridiplantae</taxon>
        <taxon>Streptophyta</taxon>
        <taxon>Embryophyta</taxon>
        <taxon>Tracheophyta</taxon>
        <taxon>Spermatophyta</taxon>
        <taxon>Magnoliopsida</taxon>
        <taxon>eudicotyledons</taxon>
        <taxon>Gunneridae</taxon>
        <taxon>Pentapetalae</taxon>
        <taxon>asterids</taxon>
        <taxon>campanulids</taxon>
        <taxon>Asterales</taxon>
        <taxon>Asteraceae</taxon>
        <taxon>Asteroideae</taxon>
        <taxon>Heliantheae alliance</taxon>
        <taxon>Millerieae</taxon>
        <taxon>Smallanthus</taxon>
    </lineage>
</organism>
<dbReference type="Proteomes" id="UP001056120">
    <property type="component" value="Linkage Group LG03"/>
</dbReference>
<accession>A0ACB9JQB5</accession>
<sequence length="76" mass="8489">MNVMIVARIENSGNSKRVVSPFKQSPHQGFLVHIQSHILLFRSKISASGVSWDRIRGGSPVDTSPHESMIYIFPVL</sequence>